<evidence type="ECO:0000313" key="3">
    <source>
        <dbReference type="EMBL" id="EKF85338.1"/>
    </source>
</evidence>
<feature type="transmembrane region" description="Helical" evidence="1">
    <location>
        <begin position="115"/>
        <end position="135"/>
    </location>
</feature>
<feature type="transmembrane region" description="Helical" evidence="1">
    <location>
        <begin position="241"/>
        <end position="262"/>
    </location>
</feature>
<evidence type="ECO:0000259" key="2">
    <source>
        <dbReference type="Pfam" id="PF02517"/>
    </source>
</evidence>
<dbReference type="OrthoDB" id="77703at2157"/>
<evidence type="ECO:0000313" key="4">
    <source>
        <dbReference type="Proteomes" id="UP000007360"/>
    </source>
</evidence>
<keyword evidence="1" id="KW-1133">Transmembrane helix</keyword>
<keyword evidence="1" id="KW-0812">Transmembrane</keyword>
<feature type="transmembrane region" description="Helical" evidence="1">
    <location>
        <begin position="20"/>
        <end position="49"/>
    </location>
</feature>
<feature type="transmembrane region" description="Helical" evidence="1">
    <location>
        <begin position="218"/>
        <end position="235"/>
    </location>
</feature>
<dbReference type="Pfam" id="PF02517">
    <property type="entry name" value="Rce1-like"/>
    <property type="match status" value="1"/>
</dbReference>
<comment type="caution">
    <text evidence="3">The sequence shown here is derived from an EMBL/GenBank/DDBJ whole genome shotgun (WGS) entry which is preliminary data.</text>
</comment>
<keyword evidence="4" id="KW-1185">Reference proteome</keyword>
<sequence>MSSIPFLDNANEGQNNWWKYLLTVIISLLAGSLVAGVIVVLFLVVYAFVLSASGNVTNILEIIQGTLQSPFVLIVLIGVSYAVSFFLFYICLRFLHHKRLLSVINTVSSLRWKMLLKGLILWIAVLAIFNLPDLIFNSQNYQKNLDLGSFAILLVLCLLVFPMQASFEEILFRGYLMQGVNLLPNALSKRFGNLARRFSSLSSLFNTLSRIFARLAKPWFPILITAIIFGSVHVFNGTDLYMDLSIVASTFIMGIMLGVIALGDNGIETAMGIHIANNLYIALFFNSADSGLGELPSLVTAPASDPFSGIPFMILAALIVLTILFWNRKEDLVKIFR</sequence>
<feature type="domain" description="CAAX prenyl protease 2/Lysostaphin resistance protein A-like" evidence="2">
    <location>
        <begin position="153"/>
        <end position="279"/>
    </location>
</feature>
<dbReference type="EMBL" id="AMPO01000008">
    <property type="protein sequence ID" value="EKF85338.1"/>
    <property type="molecule type" value="Genomic_DNA"/>
</dbReference>
<name>K2QYK3_METFP</name>
<proteinExistence type="predicted"/>
<dbReference type="GO" id="GO:0080120">
    <property type="term" value="P:CAAX-box protein maturation"/>
    <property type="evidence" value="ECO:0007669"/>
    <property type="project" value="UniProtKB-ARBA"/>
</dbReference>
<dbReference type="PATRIC" id="fig|1204725.3.peg.1868"/>
<dbReference type="AlphaFoldDB" id="K2QYK3"/>
<dbReference type="RefSeq" id="WP_004031241.1">
    <property type="nucleotide sequence ID" value="NZ_AMPO01000008.1"/>
</dbReference>
<feature type="transmembrane region" description="Helical" evidence="1">
    <location>
        <begin position="269"/>
        <end position="288"/>
    </location>
</feature>
<evidence type="ECO:0000256" key="1">
    <source>
        <dbReference type="SAM" id="Phobius"/>
    </source>
</evidence>
<feature type="transmembrane region" description="Helical" evidence="1">
    <location>
        <begin position="147"/>
        <end position="167"/>
    </location>
</feature>
<organism evidence="3 4">
    <name type="scientific">Methanobacterium formicicum (strain DSM 3637 / PP1)</name>
    <dbReference type="NCBI Taxonomy" id="1204725"/>
    <lineage>
        <taxon>Archaea</taxon>
        <taxon>Methanobacteriati</taxon>
        <taxon>Methanobacteriota</taxon>
        <taxon>Methanomada group</taxon>
        <taxon>Methanobacteria</taxon>
        <taxon>Methanobacteriales</taxon>
        <taxon>Methanobacteriaceae</taxon>
        <taxon>Methanobacterium</taxon>
    </lineage>
</organism>
<accession>K2QYK3</accession>
<reference evidence="3 4" key="1">
    <citation type="journal article" date="2012" name="J. Bacteriol.">
        <title>Draft genome sequence of Methanobacterium formicicum DSM 3637, an archaebacterium isolated from the methane producer amoeba Pelomyxa palustris.</title>
        <authorList>
            <person name="Gutierrez G."/>
        </authorList>
    </citation>
    <scope>NUCLEOTIDE SEQUENCE [LARGE SCALE GENOMIC DNA]</scope>
    <source>
        <strain evidence="4">DSM 3637 / PP1</strain>
    </source>
</reference>
<dbReference type="Proteomes" id="UP000007360">
    <property type="component" value="Unassembled WGS sequence"/>
</dbReference>
<feature type="transmembrane region" description="Helical" evidence="1">
    <location>
        <begin position="308"/>
        <end position="327"/>
    </location>
</feature>
<dbReference type="GO" id="GO:0004175">
    <property type="term" value="F:endopeptidase activity"/>
    <property type="evidence" value="ECO:0007669"/>
    <property type="project" value="UniProtKB-ARBA"/>
</dbReference>
<feature type="transmembrane region" description="Helical" evidence="1">
    <location>
        <begin position="69"/>
        <end position="95"/>
    </location>
</feature>
<gene>
    <name evidence="3" type="ORF">A994_09281</name>
</gene>
<dbReference type="InterPro" id="IPR003675">
    <property type="entry name" value="Rce1/LyrA-like_dom"/>
</dbReference>
<keyword evidence="1" id="KW-0472">Membrane</keyword>
<protein>
    <submittedName>
        <fullName evidence="3">Abortive infection protein</fullName>
    </submittedName>
</protein>